<dbReference type="EMBL" id="CM042029">
    <property type="protein sequence ID" value="KAI3796446.1"/>
    <property type="molecule type" value="Genomic_DNA"/>
</dbReference>
<keyword evidence="2" id="KW-1185">Reference proteome</keyword>
<proteinExistence type="predicted"/>
<dbReference type="Proteomes" id="UP001056120">
    <property type="component" value="Linkage Group LG12"/>
</dbReference>
<evidence type="ECO:0000313" key="1">
    <source>
        <dbReference type="EMBL" id="KAI3796446.1"/>
    </source>
</evidence>
<reference evidence="1 2" key="2">
    <citation type="journal article" date="2022" name="Mol. Ecol. Resour.">
        <title>The genomes of chicory, endive, great burdock and yacon provide insights into Asteraceae paleo-polyploidization history and plant inulin production.</title>
        <authorList>
            <person name="Fan W."/>
            <person name="Wang S."/>
            <person name="Wang H."/>
            <person name="Wang A."/>
            <person name="Jiang F."/>
            <person name="Liu H."/>
            <person name="Zhao H."/>
            <person name="Xu D."/>
            <person name="Zhang Y."/>
        </authorList>
    </citation>
    <scope>NUCLEOTIDE SEQUENCE [LARGE SCALE GENOMIC DNA]</scope>
    <source>
        <strain evidence="2">cv. Yunnan</strain>
        <tissue evidence="1">Leaves</tissue>
    </source>
</reference>
<evidence type="ECO:0000313" key="2">
    <source>
        <dbReference type="Proteomes" id="UP001056120"/>
    </source>
</evidence>
<name>A0ACB9HLU5_9ASTR</name>
<protein>
    <submittedName>
        <fullName evidence="1">Uncharacterized protein</fullName>
    </submittedName>
</protein>
<gene>
    <name evidence="1" type="ORF">L1987_39117</name>
</gene>
<organism evidence="1 2">
    <name type="scientific">Smallanthus sonchifolius</name>
    <dbReference type="NCBI Taxonomy" id="185202"/>
    <lineage>
        <taxon>Eukaryota</taxon>
        <taxon>Viridiplantae</taxon>
        <taxon>Streptophyta</taxon>
        <taxon>Embryophyta</taxon>
        <taxon>Tracheophyta</taxon>
        <taxon>Spermatophyta</taxon>
        <taxon>Magnoliopsida</taxon>
        <taxon>eudicotyledons</taxon>
        <taxon>Gunneridae</taxon>
        <taxon>Pentapetalae</taxon>
        <taxon>asterids</taxon>
        <taxon>campanulids</taxon>
        <taxon>Asterales</taxon>
        <taxon>Asteraceae</taxon>
        <taxon>Asteroideae</taxon>
        <taxon>Heliantheae alliance</taxon>
        <taxon>Millerieae</taxon>
        <taxon>Smallanthus</taxon>
    </lineage>
</organism>
<comment type="caution">
    <text evidence="1">The sequence shown here is derived from an EMBL/GenBank/DDBJ whole genome shotgun (WGS) entry which is preliminary data.</text>
</comment>
<reference evidence="2" key="1">
    <citation type="journal article" date="2022" name="Mol. Ecol. Resour.">
        <title>The genomes of chicory, endive, great burdock and yacon provide insights into Asteraceae palaeo-polyploidization history and plant inulin production.</title>
        <authorList>
            <person name="Fan W."/>
            <person name="Wang S."/>
            <person name="Wang H."/>
            <person name="Wang A."/>
            <person name="Jiang F."/>
            <person name="Liu H."/>
            <person name="Zhao H."/>
            <person name="Xu D."/>
            <person name="Zhang Y."/>
        </authorList>
    </citation>
    <scope>NUCLEOTIDE SEQUENCE [LARGE SCALE GENOMIC DNA]</scope>
    <source>
        <strain evidence="2">cv. Yunnan</strain>
    </source>
</reference>
<sequence>MLQSFYRLLLYTQKFFPNKQIKTFMCTPSKTTIFSFSRFSLLCSHIAPISPLLPWTPSGFLSELYKMN</sequence>
<accession>A0ACB9HLU5</accession>